<dbReference type="AlphaFoldDB" id="A0A6B0SNZ1"/>
<accession>A0A6B0SNZ1</accession>
<keyword evidence="1" id="KW-0418">Kinase</keyword>
<feature type="non-terminal residue" evidence="1">
    <location>
        <position position="1"/>
    </location>
</feature>
<keyword evidence="1" id="KW-0808">Transferase</keyword>
<protein>
    <submittedName>
        <fullName evidence="1">Protein kinase</fullName>
    </submittedName>
</protein>
<comment type="caution">
    <text evidence="1">The sequence shown here is derived from an EMBL/GenBank/DDBJ whole genome shotgun (WGS) entry which is preliminary data.</text>
</comment>
<reference evidence="1 2" key="1">
    <citation type="submission" date="2019-12" db="EMBL/GenBank/DDBJ databases">
        <title>Isolation and characterization of three novel carbon monoxide-oxidizing members of Halobacteria from salione crusts and soils.</title>
        <authorList>
            <person name="Myers M.R."/>
            <person name="King G.M."/>
        </authorList>
    </citation>
    <scope>NUCLEOTIDE SEQUENCE [LARGE SCALE GENOMIC DNA]</scope>
    <source>
        <strain evidence="1 2">PCN9</strain>
    </source>
</reference>
<dbReference type="SUPFAM" id="SSF56112">
    <property type="entry name" value="Protein kinase-like (PK-like)"/>
    <property type="match status" value="1"/>
</dbReference>
<sequence length="86" mass="9224">TYGRFDQATDVYGLGALAYFLLTGDPPGDSDQRLPAAQRNPVLPESATDLFARALADEKHARFATVLDFQRAFDDFAADVAAGGDT</sequence>
<dbReference type="Gene3D" id="1.10.510.10">
    <property type="entry name" value="Transferase(Phosphotransferase) domain 1"/>
    <property type="match status" value="1"/>
</dbReference>
<organism evidence="1 2">
    <name type="scientific">Halobacterium bonnevillei</name>
    <dbReference type="NCBI Taxonomy" id="2692200"/>
    <lineage>
        <taxon>Archaea</taxon>
        <taxon>Methanobacteriati</taxon>
        <taxon>Methanobacteriota</taxon>
        <taxon>Stenosarchaea group</taxon>
        <taxon>Halobacteria</taxon>
        <taxon>Halobacteriales</taxon>
        <taxon>Halobacteriaceae</taxon>
        <taxon>Halobacterium</taxon>
    </lineage>
</organism>
<evidence type="ECO:0000313" key="2">
    <source>
        <dbReference type="Proteomes" id="UP000471521"/>
    </source>
</evidence>
<dbReference type="EMBL" id="WUUU01000049">
    <property type="protein sequence ID" value="MXR20550.1"/>
    <property type="molecule type" value="Genomic_DNA"/>
</dbReference>
<dbReference type="InterPro" id="IPR011009">
    <property type="entry name" value="Kinase-like_dom_sf"/>
</dbReference>
<proteinExistence type="predicted"/>
<evidence type="ECO:0000313" key="1">
    <source>
        <dbReference type="EMBL" id="MXR20550.1"/>
    </source>
</evidence>
<dbReference type="Proteomes" id="UP000471521">
    <property type="component" value="Unassembled WGS sequence"/>
</dbReference>
<keyword evidence="2" id="KW-1185">Reference proteome</keyword>
<dbReference type="GO" id="GO:0016301">
    <property type="term" value="F:kinase activity"/>
    <property type="evidence" value="ECO:0007669"/>
    <property type="project" value="UniProtKB-KW"/>
</dbReference>
<gene>
    <name evidence="1" type="ORF">GRX66_07995</name>
</gene>
<name>A0A6B0SNZ1_9EURY</name>